<proteinExistence type="predicted"/>
<keyword evidence="5" id="KW-1185">Reference proteome</keyword>
<evidence type="ECO:0000313" key="5">
    <source>
        <dbReference type="Proteomes" id="UP000620139"/>
    </source>
</evidence>
<accession>A0A931NFH3</accession>
<reference evidence="4" key="1">
    <citation type="submission" date="2020-12" db="EMBL/GenBank/DDBJ databases">
        <title>The genome sequence of Inhella sp. 4Y17.</title>
        <authorList>
            <person name="Liu Y."/>
        </authorList>
    </citation>
    <scope>NUCLEOTIDE SEQUENCE</scope>
    <source>
        <strain evidence="4">4Y10</strain>
    </source>
</reference>
<dbReference type="AlphaFoldDB" id="A0A931NFH3"/>
<dbReference type="SUPFAM" id="SSF47226">
    <property type="entry name" value="Histidine-containing phosphotransfer domain, HPT domain"/>
    <property type="match status" value="1"/>
</dbReference>
<dbReference type="GO" id="GO:0004672">
    <property type="term" value="F:protein kinase activity"/>
    <property type="evidence" value="ECO:0007669"/>
    <property type="project" value="UniProtKB-ARBA"/>
</dbReference>
<protein>
    <submittedName>
        <fullName evidence="4">Hpt domain-containing protein</fullName>
    </submittedName>
</protein>
<dbReference type="RefSeq" id="WP_198101161.1">
    <property type="nucleotide sequence ID" value="NZ_JAEDAL010000005.1"/>
</dbReference>
<dbReference type="Gene3D" id="1.20.120.160">
    <property type="entry name" value="HPT domain"/>
    <property type="match status" value="1"/>
</dbReference>
<sequence length="120" mass="12552">MAAPAPVELDAAALAALRALDPDGSQQLLARLTAAFERNLARLLPELDAAMAAGPDWVRIGRAAHTLKSSCSNLAALGLSSAWQSIEHKCKEGQVDSLADELALARAGLADLLETLRALK</sequence>
<keyword evidence="1" id="KW-0902">Two-component regulatory system</keyword>
<dbReference type="Proteomes" id="UP000620139">
    <property type="component" value="Unassembled WGS sequence"/>
</dbReference>
<dbReference type="InterPro" id="IPR008207">
    <property type="entry name" value="Sig_transdc_His_kin_Hpt_dom"/>
</dbReference>
<dbReference type="InterPro" id="IPR036641">
    <property type="entry name" value="HPT_dom_sf"/>
</dbReference>
<evidence type="ECO:0000256" key="2">
    <source>
        <dbReference type="PROSITE-ProRule" id="PRU00110"/>
    </source>
</evidence>
<name>A0A931NFH3_9BURK</name>
<evidence type="ECO:0000313" key="4">
    <source>
        <dbReference type="EMBL" id="MBH9553551.1"/>
    </source>
</evidence>
<gene>
    <name evidence="4" type="ORF">I7X43_11925</name>
</gene>
<dbReference type="GO" id="GO:0000160">
    <property type="term" value="P:phosphorelay signal transduction system"/>
    <property type="evidence" value="ECO:0007669"/>
    <property type="project" value="UniProtKB-KW"/>
</dbReference>
<evidence type="ECO:0000259" key="3">
    <source>
        <dbReference type="PROSITE" id="PS50894"/>
    </source>
</evidence>
<dbReference type="Pfam" id="PF01627">
    <property type="entry name" value="Hpt"/>
    <property type="match status" value="1"/>
</dbReference>
<evidence type="ECO:0000256" key="1">
    <source>
        <dbReference type="ARBA" id="ARBA00023012"/>
    </source>
</evidence>
<comment type="caution">
    <text evidence="4">The sequence shown here is derived from an EMBL/GenBank/DDBJ whole genome shotgun (WGS) entry which is preliminary data.</text>
</comment>
<organism evidence="4 5">
    <name type="scientific">Inhella gelatinilytica</name>
    <dbReference type="NCBI Taxonomy" id="2795030"/>
    <lineage>
        <taxon>Bacteria</taxon>
        <taxon>Pseudomonadati</taxon>
        <taxon>Pseudomonadota</taxon>
        <taxon>Betaproteobacteria</taxon>
        <taxon>Burkholderiales</taxon>
        <taxon>Sphaerotilaceae</taxon>
        <taxon>Inhella</taxon>
    </lineage>
</organism>
<feature type="modified residue" description="Phosphohistidine" evidence="2">
    <location>
        <position position="65"/>
    </location>
</feature>
<feature type="domain" description="HPt" evidence="3">
    <location>
        <begin position="25"/>
        <end position="119"/>
    </location>
</feature>
<dbReference type="PROSITE" id="PS50894">
    <property type="entry name" value="HPT"/>
    <property type="match status" value="1"/>
</dbReference>
<dbReference type="EMBL" id="JAEDAL010000005">
    <property type="protein sequence ID" value="MBH9553551.1"/>
    <property type="molecule type" value="Genomic_DNA"/>
</dbReference>
<keyword evidence="2" id="KW-0597">Phosphoprotein</keyword>